<dbReference type="Pfam" id="PF02123">
    <property type="entry name" value="RdRP_4"/>
    <property type="match status" value="1"/>
</dbReference>
<dbReference type="EMBL" id="HG994584">
    <property type="protein sequence ID" value="CAF2935382.1"/>
    <property type="molecule type" value="Genomic_DNA"/>
</dbReference>
<keyword evidence="3" id="KW-1185">Reference proteome</keyword>
<dbReference type="InterPro" id="IPR001795">
    <property type="entry name" value="RNA-dir_pol_luteovirus"/>
</dbReference>
<dbReference type="GO" id="GO:0071897">
    <property type="term" value="P:DNA biosynthetic process"/>
    <property type="evidence" value="ECO:0007669"/>
    <property type="project" value="UniProtKB-ARBA"/>
</dbReference>
<dbReference type="GO" id="GO:0000166">
    <property type="term" value="F:nucleotide binding"/>
    <property type="evidence" value="ECO:0007669"/>
    <property type="project" value="UniProtKB-KW"/>
</dbReference>
<evidence type="ECO:0000256" key="1">
    <source>
        <dbReference type="ARBA" id="ARBA00022741"/>
    </source>
</evidence>
<gene>
    <name evidence="2" type="ORF">LSAA_9411</name>
</gene>
<dbReference type="Proteomes" id="UP000675881">
    <property type="component" value="Chromosome 5"/>
</dbReference>
<dbReference type="SUPFAM" id="SSF56672">
    <property type="entry name" value="DNA/RNA polymerases"/>
    <property type="match status" value="1"/>
</dbReference>
<reference evidence="2" key="1">
    <citation type="submission" date="2021-02" db="EMBL/GenBank/DDBJ databases">
        <authorList>
            <person name="Bekaert M."/>
        </authorList>
    </citation>
    <scope>NUCLEOTIDE SEQUENCE</scope>
    <source>
        <strain evidence="2">IoA-00</strain>
    </source>
</reference>
<proteinExistence type="predicted"/>
<dbReference type="AlphaFoldDB" id="A0A7R8CXT0"/>
<accession>A0A7R8CXT0</accession>
<evidence type="ECO:0000313" key="2">
    <source>
        <dbReference type="EMBL" id="CAF2935382.1"/>
    </source>
</evidence>
<dbReference type="GO" id="GO:0003968">
    <property type="term" value="F:RNA-directed RNA polymerase activity"/>
    <property type="evidence" value="ECO:0007669"/>
    <property type="project" value="InterPro"/>
</dbReference>
<protein>
    <submittedName>
        <fullName evidence="2">(salmon louse) hypothetical protein</fullName>
    </submittedName>
</protein>
<dbReference type="GO" id="GO:0006351">
    <property type="term" value="P:DNA-templated transcription"/>
    <property type="evidence" value="ECO:0007669"/>
    <property type="project" value="InterPro"/>
</dbReference>
<organism evidence="2 3">
    <name type="scientific">Lepeophtheirus salmonis</name>
    <name type="common">Salmon louse</name>
    <name type="synonym">Caligus salmonis</name>
    <dbReference type="NCBI Taxonomy" id="72036"/>
    <lineage>
        <taxon>Eukaryota</taxon>
        <taxon>Metazoa</taxon>
        <taxon>Ecdysozoa</taxon>
        <taxon>Arthropoda</taxon>
        <taxon>Crustacea</taxon>
        <taxon>Multicrustacea</taxon>
        <taxon>Hexanauplia</taxon>
        <taxon>Copepoda</taxon>
        <taxon>Siphonostomatoida</taxon>
        <taxon>Caligidae</taxon>
        <taxon>Lepeophtheirus</taxon>
    </lineage>
</organism>
<evidence type="ECO:0000313" key="3">
    <source>
        <dbReference type="Proteomes" id="UP000675881"/>
    </source>
</evidence>
<name>A0A7R8CXT0_LEPSM</name>
<keyword evidence="1" id="KW-0547">Nucleotide-binding</keyword>
<sequence>MNLWLDTEPKLVALGSDKMEPGKARAIYGTAPQDQAIITYLVKPIEGNFKNNSYLVGGHSGIQEVADIGIRLSAAGCESEITMLDYADFNYEHTLEALFDAVLEILEERFNENNDLIKAARWARDVQDTTICQIPSRR</sequence>
<dbReference type="GO" id="GO:0003723">
    <property type="term" value="F:RNA binding"/>
    <property type="evidence" value="ECO:0007669"/>
    <property type="project" value="InterPro"/>
</dbReference>
<dbReference type="InterPro" id="IPR043502">
    <property type="entry name" value="DNA/RNA_pol_sf"/>
</dbReference>